<dbReference type="PANTHER" id="PTHR45826">
    <property type="entry name" value="POLYAMINE TRANSPORTER PUT1"/>
    <property type="match status" value="1"/>
</dbReference>
<dbReference type="EMBL" id="JACGWO010000006">
    <property type="protein sequence ID" value="KAK4424916.1"/>
    <property type="molecule type" value="Genomic_DNA"/>
</dbReference>
<dbReference type="GO" id="GO:0022857">
    <property type="term" value="F:transmembrane transporter activity"/>
    <property type="evidence" value="ECO:0007669"/>
    <property type="project" value="InterPro"/>
</dbReference>
<comment type="subcellular location">
    <subcellularLocation>
        <location evidence="1">Cell membrane</location>
        <topology evidence="1">Multi-pass membrane protein</topology>
    </subcellularLocation>
</comment>
<sequence length="145" mass="16649">MTFLSEEIQPPPPLHQELPITIATLSAAKKKLTLIPLIYFKVAGAPLQRRARRLSRRPGLCHPRVPHLPLHLEYPGTANLRRTLHRLPGNDGFVIWADRAFGPFFGFLMGTWKFLSVVINIAAFRILYIDYLKRIFPIFSFAFAR</sequence>
<gene>
    <name evidence="5" type="ORF">Salat_1685200</name>
</gene>
<evidence type="ECO:0000256" key="2">
    <source>
        <dbReference type="ARBA" id="ARBA00022448"/>
    </source>
</evidence>
<comment type="caution">
    <text evidence="5">The sequence shown here is derived from an EMBL/GenBank/DDBJ whole genome shotgun (WGS) entry which is preliminary data.</text>
</comment>
<feature type="transmembrane region" description="Helical" evidence="4">
    <location>
        <begin position="104"/>
        <end position="128"/>
    </location>
</feature>
<dbReference type="PANTHER" id="PTHR45826:SF8">
    <property type="entry name" value="CATIONIC AMINO ACID TRANSPORTER"/>
    <property type="match status" value="1"/>
</dbReference>
<dbReference type="Proteomes" id="UP001293254">
    <property type="component" value="Unassembled WGS sequence"/>
</dbReference>
<keyword evidence="4" id="KW-0812">Transmembrane</keyword>
<organism evidence="5 6">
    <name type="scientific">Sesamum alatum</name>
    <dbReference type="NCBI Taxonomy" id="300844"/>
    <lineage>
        <taxon>Eukaryota</taxon>
        <taxon>Viridiplantae</taxon>
        <taxon>Streptophyta</taxon>
        <taxon>Embryophyta</taxon>
        <taxon>Tracheophyta</taxon>
        <taxon>Spermatophyta</taxon>
        <taxon>Magnoliopsida</taxon>
        <taxon>eudicotyledons</taxon>
        <taxon>Gunneridae</taxon>
        <taxon>Pentapetalae</taxon>
        <taxon>asterids</taxon>
        <taxon>lamiids</taxon>
        <taxon>Lamiales</taxon>
        <taxon>Pedaliaceae</taxon>
        <taxon>Sesamum</taxon>
    </lineage>
</organism>
<proteinExistence type="predicted"/>
<reference evidence="5" key="2">
    <citation type="journal article" date="2024" name="Plant">
        <title>Genomic evolution and insights into agronomic trait innovations of Sesamum species.</title>
        <authorList>
            <person name="Miao H."/>
            <person name="Wang L."/>
            <person name="Qu L."/>
            <person name="Liu H."/>
            <person name="Sun Y."/>
            <person name="Le M."/>
            <person name="Wang Q."/>
            <person name="Wei S."/>
            <person name="Zheng Y."/>
            <person name="Lin W."/>
            <person name="Duan Y."/>
            <person name="Cao H."/>
            <person name="Xiong S."/>
            <person name="Wang X."/>
            <person name="Wei L."/>
            <person name="Li C."/>
            <person name="Ma Q."/>
            <person name="Ju M."/>
            <person name="Zhao R."/>
            <person name="Li G."/>
            <person name="Mu C."/>
            <person name="Tian Q."/>
            <person name="Mei H."/>
            <person name="Zhang T."/>
            <person name="Gao T."/>
            <person name="Zhang H."/>
        </authorList>
    </citation>
    <scope>NUCLEOTIDE SEQUENCE</scope>
    <source>
        <strain evidence="5">3651</strain>
    </source>
</reference>
<keyword evidence="4" id="KW-1133">Transmembrane helix</keyword>
<evidence type="ECO:0000313" key="6">
    <source>
        <dbReference type="Proteomes" id="UP001293254"/>
    </source>
</evidence>
<dbReference type="AlphaFoldDB" id="A0AAE1Y735"/>
<dbReference type="GO" id="GO:0005886">
    <property type="term" value="C:plasma membrane"/>
    <property type="evidence" value="ECO:0007669"/>
    <property type="project" value="UniProtKB-SubCell"/>
</dbReference>
<name>A0AAE1Y735_9LAMI</name>
<accession>A0AAE1Y735</accession>
<keyword evidence="4" id="KW-0472">Membrane</keyword>
<evidence type="ECO:0000256" key="1">
    <source>
        <dbReference type="ARBA" id="ARBA00004651"/>
    </source>
</evidence>
<dbReference type="Gene3D" id="1.20.1740.10">
    <property type="entry name" value="Amino acid/polyamine transporter I"/>
    <property type="match status" value="1"/>
</dbReference>
<dbReference type="InterPro" id="IPR044566">
    <property type="entry name" value="RMV1-like"/>
</dbReference>
<keyword evidence="2" id="KW-0813">Transport</keyword>
<keyword evidence="3" id="KW-1003">Cell membrane</keyword>
<reference evidence="5" key="1">
    <citation type="submission" date="2020-06" db="EMBL/GenBank/DDBJ databases">
        <authorList>
            <person name="Li T."/>
            <person name="Hu X."/>
            <person name="Zhang T."/>
            <person name="Song X."/>
            <person name="Zhang H."/>
            <person name="Dai N."/>
            <person name="Sheng W."/>
            <person name="Hou X."/>
            <person name="Wei L."/>
        </authorList>
    </citation>
    <scope>NUCLEOTIDE SEQUENCE</scope>
    <source>
        <strain evidence="5">3651</strain>
        <tissue evidence="5">Leaf</tissue>
    </source>
</reference>
<evidence type="ECO:0000256" key="3">
    <source>
        <dbReference type="ARBA" id="ARBA00022475"/>
    </source>
</evidence>
<keyword evidence="6" id="KW-1185">Reference proteome</keyword>
<evidence type="ECO:0000313" key="5">
    <source>
        <dbReference type="EMBL" id="KAK4424916.1"/>
    </source>
</evidence>
<protein>
    <submittedName>
        <fullName evidence="5">Polyamine transporter</fullName>
    </submittedName>
</protein>
<evidence type="ECO:0000256" key="4">
    <source>
        <dbReference type="SAM" id="Phobius"/>
    </source>
</evidence>